<dbReference type="EMBL" id="CP009516">
    <property type="protein sequence ID" value="AKB78253.1"/>
    <property type="molecule type" value="Genomic_DNA"/>
</dbReference>
<gene>
    <name evidence="12" type="ORF">MSHOH_1770</name>
</gene>
<dbReference type="InterPro" id="IPR023214">
    <property type="entry name" value="HAD_sf"/>
</dbReference>
<dbReference type="PATRIC" id="fig|1434110.4.peg.2243"/>
<evidence type="ECO:0000256" key="5">
    <source>
        <dbReference type="ARBA" id="ARBA00022741"/>
    </source>
</evidence>
<dbReference type="PRINTS" id="PR00120">
    <property type="entry name" value="HATPASE"/>
</dbReference>
<keyword evidence="9 11" id="KW-1133">Transmembrane helix</keyword>
<dbReference type="SFLD" id="SFLDS00003">
    <property type="entry name" value="Haloacid_Dehalogenase"/>
    <property type="match status" value="1"/>
</dbReference>
<evidence type="ECO:0000256" key="8">
    <source>
        <dbReference type="ARBA" id="ARBA00022967"/>
    </source>
</evidence>
<evidence type="ECO:0000256" key="4">
    <source>
        <dbReference type="ARBA" id="ARBA00022723"/>
    </source>
</evidence>
<dbReference type="Gene3D" id="3.40.1110.10">
    <property type="entry name" value="Calcium-transporting ATPase, cytoplasmic domain N"/>
    <property type="match status" value="1"/>
</dbReference>
<protein>
    <submittedName>
        <fullName evidence="12">H(+)-transporting ATPase</fullName>
    </submittedName>
</protein>
<dbReference type="NCBIfam" id="TIGR01494">
    <property type="entry name" value="ATPase_P-type"/>
    <property type="match status" value="2"/>
</dbReference>
<feature type="transmembrane region" description="Helical" evidence="11">
    <location>
        <begin position="408"/>
        <end position="427"/>
    </location>
</feature>
<organism evidence="12 13">
    <name type="scientific">Methanosarcina horonobensis HB-1 = JCM 15518</name>
    <dbReference type="NCBI Taxonomy" id="1434110"/>
    <lineage>
        <taxon>Archaea</taxon>
        <taxon>Methanobacteriati</taxon>
        <taxon>Methanobacteriota</taxon>
        <taxon>Stenosarchaea group</taxon>
        <taxon>Methanomicrobia</taxon>
        <taxon>Methanosarcinales</taxon>
        <taxon>Methanosarcinaceae</taxon>
        <taxon>Methanosarcina</taxon>
    </lineage>
</organism>
<dbReference type="GeneID" id="24830989"/>
<dbReference type="Proteomes" id="UP000033101">
    <property type="component" value="Chromosome"/>
</dbReference>
<dbReference type="PRINTS" id="PR00119">
    <property type="entry name" value="CATATPASE"/>
</dbReference>
<dbReference type="KEGG" id="mhor:MSHOH_1770"/>
<dbReference type="InterPro" id="IPR023299">
    <property type="entry name" value="ATPase_P-typ_cyto_dom_N"/>
</dbReference>
<proteinExistence type="predicted"/>
<dbReference type="InterPro" id="IPR001757">
    <property type="entry name" value="P_typ_ATPase"/>
</dbReference>
<dbReference type="HOGENOM" id="CLU_002360_6_6_2"/>
<dbReference type="AlphaFoldDB" id="A0A0E3SFI5"/>
<feature type="transmembrane region" description="Helical" evidence="11">
    <location>
        <begin position="310"/>
        <end position="330"/>
    </location>
</feature>
<evidence type="ECO:0000256" key="9">
    <source>
        <dbReference type="ARBA" id="ARBA00022989"/>
    </source>
</evidence>
<feature type="transmembrane region" description="Helical" evidence="11">
    <location>
        <begin position="336"/>
        <end position="356"/>
    </location>
</feature>
<evidence type="ECO:0000256" key="11">
    <source>
        <dbReference type="SAM" id="Phobius"/>
    </source>
</evidence>
<dbReference type="OrthoDB" id="8588at2157"/>
<dbReference type="RefSeq" id="WP_052730793.1">
    <property type="nucleotide sequence ID" value="NZ_CP009516.1"/>
</dbReference>
<dbReference type="SUPFAM" id="SSF81665">
    <property type="entry name" value="Calcium ATPase, transmembrane domain M"/>
    <property type="match status" value="1"/>
</dbReference>
<keyword evidence="8" id="KW-1278">Translocase</keyword>
<dbReference type="GO" id="GO:0005524">
    <property type="term" value="F:ATP binding"/>
    <property type="evidence" value="ECO:0007669"/>
    <property type="project" value="UniProtKB-KW"/>
</dbReference>
<evidence type="ECO:0000256" key="3">
    <source>
        <dbReference type="ARBA" id="ARBA00022692"/>
    </source>
</evidence>
<evidence type="ECO:0000313" key="13">
    <source>
        <dbReference type="Proteomes" id="UP000033101"/>
    </source>
</evidence>
<dbReference type="GO" id="GO:0016887">
    <property type="term" value="F:ATP hydrolysis activity"/>
    <property type="evidence" value="ECO:0007669"/>
    <property type="project" value="InterPro"/>
</dbReference>
<keyword evidence="10 11" id="KW-0472">Membrane</keyword>
<dbReference type="SUPFAM" id="SSF81660">
    <property type="entry name" value="Metal cation-transporting ATPase, ATP-binding domain N"/>
    <property type="match status" value="1"/>
</dbReference>
<keyword evidence="3 11" id="KW-0812">Transmembrane</keyword>
<accession>A0A0E3SFI5</accession>
<evidence type="ECO:0000256" key="1">
    <source>
        <dbReference type="ARBA" id="ARBA00004141"/>
    </source>
</evidence>
<keyword evidence="5" id="KW-0547">Nucleotide-binding</keyword>
<dbReference type="InterPro" id="IPR036412">
    <property type="entry name" value="HAD-like_sf"/>
</dbReference>
<dbReference type="SFLD" id="SFLDF00027">
    <property type="entry name" value="p-type_atpase"/>
    <property type="match status" value="1"/>
</dbReference>
<dbReference type="InterPro" id="IPR023298">
    <property type="entry name" value="ATPase_P-typ_TM_dom_sf"/>
</dbReference>
<evidence type="ECO:0000313" key="12">
    <source>
        <dbReference type="EMBL" id="AKB78253.1"/>
    </source>
</evidence>
<dbReference type="GO" id="GO:0046872">
    <property type="term" value="F:metal ion binding"/>
    <property type="evidence" value="ECO:0007669"/>
    <property type="project" value="UniProtKB-KW"/>
</dbReference>
<dbReference type="Gene3D" id="3.40.50.1000">
    <property type="entry name" value="HAD superfamily/HAD-like"/>
    <property type="match status" value="1"/>
</dbReference>
<dbReference type="SUPFAM" id="SSF56784">
    <property type="entry name" value="HAD-like"/>
    <property type="match status" value="1"/>
</dbReference>
<keyword evidence="7" id="KW-0460">Magnesium</keyword>
<dbReference type="Pfam" id="PF00702">
    <property type="entry name" value="Hydrolase"/>
    <property type="match status" value="1"/>
</dbReference>
<evidence type="ECO:0000256" key="6">
    <source>
        <dbReference type="ARBA" id="ARBA00022840"/>
    </source>
</evidence>
<keyword evidence="2" id="KW-0597">Phosphoprotein</keyword>
<dbReference type="GO" id="GO:0016020">
    <property type="term" value="C:membrane"/>
    <property type="evidence" value="ECO:0007669"/>
    <property type="project" value="UniProtKB-SubCell"/>
</dbReference>
<evidence type="ECO:0000256" key="7">
    <source>
        <dbReference type="ARBA" id="ARBA00022842"/>
    </source>
</evidence>
<sequence length="436" mass="47578">MMDVLCVDKTGTITLNKLSVADITELDSYTKEDAILYGALASSEANQDPIDVAFIEAAKQKGLDTAEYAQISFTPFDPSIRRTESVVQKDDERIQVAKGAVRVLATLCSYDAGRISILEEKIREYAEKGYRTLAVAVKKTGSQMELVGMVALYDAPRPESAKLIAELKELGITTKMLTGDALSVAKEVAEEAGIEGKIIKVAELREMEGLPTKKAAQASEQSGGFAEIYPEDKYLIVKNLQEKEHIVGMTGDGVNDAPALRQAEVGIAVSNATDIAKGAASVVLTDEGLAEIIELVKTGRQIHQRISSWILNKIVKTFEIVLFVVLAFLITGKYVIGAFEIVLLLFLIDFVTISIATDNVKPFRKPESWNMASLAKVAVLLGILIVAESFGLLYLGMSYLGLTEGTGLNTFVFDMLIFGGMFTILVVREKGYFWEY</sequence>
<dbReference type="STRING" id="1434110.MSHOH_1770"/>
<feature type="transmembrane region" description="Helical" evidence="11">
    <location>
        <begin position="377"/>
        <end position="402"/>
    </location>
</feature>
<dbReference type="PANTHER" id="PTHR42861">
    <property type="entry name" value="CALCIUM-TRANSPORTING ATPASE"/>
    <property type="match status" value="1"/>
</dbReference>
<dbReference type="SFLD" id="SFLDG00002">
    <property type="entry name" value="C1.7:_P-type_atpase_like"/>
    <property type="match status" value="1"/>
</dbReference>
<keyword evidence="13" id="KW-1185">Reference proteome</keyword>
<dbReference type="PROSITE" id="PS00154">
    <property type="entry name" value="ATPASE_E1_E2"/>
    <property type="match status" value="1"/>
</dbReference>
<dbReference type="InterPro" id="IPR018303">
    <property type="entry name" value="ATPase_P-typ_P_site"/>
</dbReference>
<evidence type="ECO:0000256" key="10">
    <source>
        <dbReference type="ARBA" id="ARBA00023136"/>
    </source>
</evidence>
<keyword evidence="6" id="KW-0067">ATP-binding</keyword>
<dbReference type="FunFam" id="3.40.50.1000:FF:000211">
    <property type="entry name" value="Plasma membrane ATPase"/>
    <property type="match status" value="1"/>
</dbReference>
<dbReference type="Gene3D" id="1.20.1110.10">
    <property type="entry name" value="Calcium-transporting ATPase, transmembrane domain"/>
    <property type="match status" value="1"/>
</dbReference>
<reference evidence="12 13" key="1">
    <citation type="submission" date="2014-07" db="EMBL/GenBank/DDBJ databases">
        <title>Methanogenic archaea and the global carbon cycle.</title>
        <authorList>
            <person name="Henriksen J.R."/>
            <person name="Luke J."/>
            <person name="Reinhart S."/>
            <person name="Benedict M.N."/>
            <person name="Youngblut N.D."/>
            <person name="Metcalf M.E."/>
            <person name="Whitaker R.J."/>
            <person name="Metcalf W.W."/>
        </authorList>
    </citation>
    <scope>NUCLEOTIDE SEQUENCE [LARGE SCALE GENOMIC DNA]</scope>
    <source>
        <strain evidence="12 13">HB-1</strain>
    </source>
</reference>
<comment type="subcellular location">
    <subcellularLocation>
        <location evidence="1">Membrane</location>
        <topology evidence="1">Multi-pass membrane protein</topology>
    </subcellularLocation>
</comment>
<name>A0A0E3SFI5_9EURY</name>
<keyword evidence="4" id="KW-0479">Metal-binding</keyword>
<evidence type="ECO:0000256" key="2">
    <source>
        <dbReference type="ARBA" id="ARBA00022553"/>
    </source>
</evidence>
<dbReference type="InterPro" id="IPR044492">
    <property type="entry name" value="P_typ_ATPase_HD_dom"/>
</dbReference>